<dbReference type="STRING" id="1391654.AKJ09_05387"/>
<dbReference type="Gene3D" id="1.20.120.910">
    <property type="entry name" value="DksA, coiled-coil domain"/>
    <property type="match status" value="1"/>
</dbReference>
<feature type="zinc finger region" description="dksA C4-type" evidence="1">
    <location>
        <begin position="249"/>
        <end position="273"/>
    </location>
</feature>
<sequence length="279" mass="30785">MHLESQEVLAREIELLAVQFETLTSVITERVCVRDAMGAAESPTPRWLRTLAVLAVDIEFLVSRRNVIDLEAVGDVCREAKRLLAHESEDEGLRGDLRKAFESSALVRAIAGEAELQSRRVSALALLQGGMVPGTGQRSQIGSLAHNGVQDEIPKRHHCGATRMKLTTKDRESFRVALESKRAELLRAHDRNLAAATHLEEESLPDPMDAATRATAEGELLGLARQERGLLAEIDRALAKLDAGTYGVSELSGRPIPIERLRVLPWARLTADEEERRAR</sequence>
<dbReference type="OrthoDB" id="9803742at2"/>
<evidence type="ECO:0000313" key="3">
    <source>
        <dbReference type="Proteomes" id="UP000064967"/>
    </source>
</evidence>
<dbReference type="InterPro" id="IPR037187">
    <property type="entry name" value="DnaK_N"/>
</dbReference>
<accession>A0A0K1PYY1</accession>
<dbReference type="Proteomes" id="UP000064967">
    <property type="component" value="Chromosome"/>
</dbReference>
<proteinExistence type="predicted"/>
<reference evidence="2 3" key="1">
    <citation type="submission" date="2015-08" db="EMBL/GenBank/DDBJ databases">
        <authorList>
            <person name="Babu N.S."/>
            <person name="Beckwith C.J."/>
            <person name="Beseler K.G."/>
            <person name="Brison A."/>
            <person name="Carone J.V."/>
            <person name="Caskin T.P."/>
            <person name="Diamond M."/>
            <person name="Durham M.E."/>
            <person name="Foxe J.M."/>
            <person name="Go M."/>
            <person name="Henderson B.A."/>
            <person name="Jones I.B."/>
            <person name="McGettigan J.A."/>
            <person name="Micheletti S.J."/>
            <person name="Nasrallah M.E."/>
            <person name="Ortiz D."/>
            <person name="Piller C.R."/>
            <person name="Privatt S.R."/>
            <person name="Schneider S.L."/>
            <person name="Sharp S."/>
            <person name="Smith T.C."/>
            <person name="Stanton J.D."/>
            <person name="Ullery H.E."/>
            <person name="Wilson R.J."/>
            <person name="Serrano M.G."/>
            <person name="Buck G."/>
            <person name="Lee V."/>
            <person name="Wang Y."/>
            <person name="Carvalho R."/>
            <person name="Voegtly L."/>
            <person name="Shi R."/>
            <person name="Duckworth R."/>
            <person name="Johnson A."/>
            <person name="Loviza R."/>
            <person name="Walstead R."/>
            <person name="Shah Z."/>
            <person name="Kiflezghi M."/>
            <person name="Wade K."/>
            <person name="Ball S.L."/>
            <person name="Bradley K.W."/>
            <person name="Asai D.J."/>
            <person name="Bowman C.A."/>
            <person name="Russell D.A."/>
            <person name="Pope W.H."/>
            <person name="Jacobs-Sera D."/>
            <person name="Hendrix R.W."/>
            <person name="Hatfull G.F."/>
        </authorList>
    </citation>
    <scope>NUCLEOTIDE SEQUENCE [LARGE SCALE GENOMIC DNA]</scope>
    <source>
        <strain evidence="2 3">DSM 27648</strain>
    </source>
</reference>
<gene>
    <name evidence="2" type="ORF">AKJ09_05387</name>
</gene>
<evidence type="ECO:0000256" key="1">
    <source>
        <dbReference type="PROSITE-ProRule" id="PRU00510"/>
    </source>
</evidence>
<dbReference type="KEGG" id="llu:AKJ09_05387"/>
<dbReference type="EMBL" id="CP012333">
    <property type="protein sequence ID" value="AKU98723.1"/>
    <property type="molecule type" value="Genomic_DNA"/>
</dbReference>
<name>A0A0K1PYY1_9BACT</name>
<dbReference type="PROSITE" id="PS51128">
    <property type="entry name" value="ZF_DKSA_2"/>
    <property type="match status" value="1"/>
</dbReference>
<dbReference type="RefSeq" id="WP_146649725.1">
    <property type="nucleotide sequence ID" value="NZ_CP012333.1"/>
</dbReference>
<dbReference type="SUPFAM" id="SSF109635">
    <property type="entry name" value="DnaK suppressor protein DksA, alpha-hairpin domain"/>
    <property type="match status" value="1"/>
</dbReference>
<protein>
    <submittedName>
        <fullName evidence="2">C4-type zinc finger protein, DksA/TraR family</fullName>
    </submittedName>
</protein>
<keyword evidence="3" id="KW-1185">Reference proteome</keyword>
<dbReference type="AlphaFoldDB" id="A0A0K1PYY1"/>
<organism evidence="2 3">
    <name type="scientific">Labilithrix luteola</name>
    <dbReference type="NCBI Taxonomy" id="1391654"/>
    <lineage>
        <taxon>Bacteria</taxon>
        <taxon>Pseudomonadati</taxon>
        <taxon>Myxococcota</taxon>
        <taxon>Polyangia</taxon>
        <taxon>Polyangiales</taxon>
        <taxon>Labilitrichaceae</taxon>
        <taxon>Labilithrix</taxon>
    </lineage>
</organism>
<dbReference type="PANTHER" id="PTHR33823">
    <property type="entry name" value="RNA POLYMERASE-BINDING TRANSCRIPTION FACTOR DKSA-RELATED"/>
    <property type="match status" value="1"/>
</dbReference>
<evidence type="ECO:0000313" key="2">
    <source>
        <dbReference type="EMBL" id="AKU98723.1"/>
    </source>
</evidence>